<evidence type="ECO:0000256" key="2">
    <source>
        <dbReference type="ARBA" id="ARBA00022448"/>
    </source>
</evidence>
<dbReference type="RefSeq" id="WP_378404027.1">
    <property type="nucleotide sequence ID" value="NZ_JBHTCS010000011.1"/>
</dbReference>
<keyword evidence="3 6" id="KW-0812">Transmembrane</keyword>
<dbReference type="Pfam" id="PF13520">
    <property type="entry name" value="AA_permease_2"/>
    <property type="match status" value="1"/>
</dbReference>
<gene>
    <name evidence="7" type="ORF">ACFQS9_09950</name>
</gene>
<feature type="transmembrane region" description="Helical" evidence="6">
    <location>
        <begin position="424"/>
        <end position="442"/>
    </location>
</feature>
<feature type="transmembrane region" description="Helical" evidence="6">
    <location>
        <begin position="105"/>
        <end position="128"/>
    </location>
</feature>
<protein>
    <submittedName>
        <fullName evidence="7">APC family permease</fullName>
    </submittedName>
</protein>
<comment type="caution">
    <text evidence="7">The sequence shown here is derived from an EMBL/GenBank/DDBJ whole genome shotgun (WGS) entry which is preliminary data.</text>
</comment>
<feature type="transmembrane region" description="Helical" evidence="6">
    <location>
        <begin position="217"/>
        <end position="238"/>
    </location>
</feature>
<proteinExistence type="predicted"/>
<dbReference type="Proteomes" id="UP001596484">
    <property type="component" value="Unassembled WGS sequence"/>
</dbReference>
<reference evidence="8" key="1">
    <citation type="journal article" date="2019" name="Int. J. Syst. Evol. Microbiol.">
        <title>The Global Catalogue of Microorganisms (GCM) 10K type strain sequencing project: providing services to taxonomists for standard genome sequencing and annotation.</title>
        <authorList>
            <consortium name="The Broad Institute Genomics Platform"/>
            <consortium name="The Broad Institute Genome Sequencing Center for Infectious Disease"/>
            <person name="Wu L."/>
            <person name="Ma J."/>
        </authorList>
    </citation>
    <scope>NUCLEOTIDE SEQUENCE [LARGE SCALE GENOMIC DNA]</scope>
    <source>
        <strain evidence="8">ICMP 19430</strain>
    </source>
</reference>
<evidence type="ECO:0000256" key="1">
    <source>
        <dbReference type="ARBA" id="ARBA00004141"/>
    </source>
</evidence>
<evidence type="ECO:0000313" key="7">
    <source>
        <dbReference type="EMBL" id="MFC7448212.1"/>
    </source>
</evidence>
<accession>A0ABW2RWG5</accession>
<feature type="transmembrane region" description="Helical" evidence="6">
    <location>
        <begin position="148"/>
        <end position="169"/>
    </location>
</feature>
<feature type="transmembrane region" description="Helical" evidence="6">
    <location>
        <begin position="384"/>
        <end position="404"/>
    </location>
</feature>
<keyword evidence="2" id="KW-0813">Transport</keyword>
<keyword evidence="8" id="KW-1185">Reference proteome</keyword>
<dbReference type="PANTHER" id="PTHR45649:SF26">
    <property type="entry name" value="OS04G0435100 PROTEIN"/>
    <property type="match status" value="1"/>
</dbReference>
<name>A0ABW2RWG5_9NOCA</name>
<feature type="transmembrane region" description="Helical" evidence="6">
    <location>
        <begin position="63"/>
        <end position="84"/>
    </location>
</feature>
<dbReference type="PANTHER" id="PTHR45649">
    <property type="entry name" value="AMINO-ACID PERMEASE BAT1"/>
    <property type="match status" value="1"/>
</dbReference>
<feature type="transmembrane region" description="Helical" evidence="6">
    <location>
        <begin position="358"/>
        <end position="378"/>
    </location>
</feature>
<sequence length="488" mass="51710">MVEAAAGAAEAESSVESGGYHQELKRTLGSFQVFAISFAFISVAVGIFGTYDDVLRNAGPVGIWLWAIAVAGQILVALVYAQFAARIPLSGSTYQWASRLANPKIGWGFGWLTVCYLSFGVVAVDNALASQAFMPLFGMEPDEDTARVITLAMMFIQALLVVFSTRIVAMINASAVGLELVIVVVLAIALIVAVLITGDGGAGNLTSRGVTENAPDYFAVGGGLMAAMIMGLATLVGFDAAANLAEEAKDPFRSVPRAIVGSVVAAGALGMVFLIALTVAIDDIPRISRSESPVAAIMRDQLGPVMERTLLVAITFAFFAAGMVTMAACSRIVFAMARDARFPAYRVMRRINPRTQTPVQATILILVVGVVLMVALPGDALLELIVAGTLLTAIVYGATVVLYLAVRRRLDRKEGGFNLGRFELPVAIGALVWMAIVLFVLISPGEAFVPVLIVVGLLVLGGLFFLAMWVFDREVLDTEPGDISIYKH</sequence>
<dbReference type="InterPro" id="IPR002293">
    <property type="entry name" value="AA/rel_permease1"/>
</dbReference>
<dbReference type="EMBL" id="JBHTCS010000011">
    <property type="protein sequence ID" value="MFC7448212.1"/>
    <property type="molecule type" value="Genomic_DNA"/>
</dbReference>
<keyword evidence="5 6" id="KW-0472">Membrane</keyword>
<feature type="transmembrane region" description="Helical" evidence="6">
    <location>
        <begin position="310"/>
        <end position="337"/>
    </location>
</feature>
<feature type="transmembrane region" description="Helical" evidence="6">
    <location>
        <begin position="176"/>
        <end position="197"/>
    </location>
</feature>
<evidence type="ECO:0000256" key="6">
    <source>
        <dbReference type="SAM" id="Phobius"/>
    </source>
</evidence>
<feature type="transmembrane region" description="Helical" evidence="6">
    <location>
        <begin position="259"/>
        <end position="281"/>
    </location>
</feature>
<keyword evidence="4 6" id="KW-1133">Transmembrane helix</keyword>
<evidence type="ECO:0000256" key="3">
    <source>
        <dbReference type="ARBA" id="ARBA00022692"/>
    </source>
</evidence>
<feature type="transmembrane region" description="Helical" evidence="6">
    <location>
        <begin position="31"/>
        <end position="51"/>
    </location>
</feature>
<comment type="subcellular location">
    <subcellularLocation>
        <location evidence="1">Membrane</location>
        <topology evidence="1">Multi-pass membrane protein</topology>
    </subcellularLocation>
</comment>
<evidence type="ECO:0000256" key="4">
    <source>
        <dbReference type="ARBA" id="ARBA00022989"/>
    </source>
</evidence>
<evidence type="ECO:0000256" key="5">
    <source>
        <dbReference type="ARBA" id="ARBA00023136"/>
    </source>
</evidence>
<feature type="transmembrane region" description="Helical" evidence="6">
    <location>
        <begin position="448"/>
        <end position="471"/>
    </location>
</feature>
<evidence type="ECO:0000313" key="8">
    <source>
        <dbReference type="Proteomes" id="UP001596484"/>
    </source>
</evidence>
<dbReference type="PIRSF" id="PIRSF006060">
    <property type="entry name" value="AA_transporter"/>
    <property type="match status" value="1"/>
</dbReference>
<dbReference type="Gene3D" id="1.20.1740.10">
    <property type="entry name" value="Amino acid/polyamine transporter I"/>
    <property type="match status" value="1"/>
</dbReference>
<organism evidence="7 8">
    <name type="scientific">Rhodococcus daqingensis</name>
    <dbReference type="NCBI Taxonomy" id="2479363"/>
    <lineage>
        <taxon>Bacteria</taxon>
        <taxon>Bacillati</taxon>
        <taxon>Actinomycetota</taxon>
        <taxon>Actinomycetes</taxon>
        <taxon>Mycobacteriales</taxon>
        <taxon>Nocardiaceae</taxon>
        <taxon>Rhodococcus</taxon>
    </lineage>
</organism>